<dbReference type="PANTHER" id="PTHR47197">
    <property type="entry name" value="PROTEIN NIRF"/>
    <property type="match status" value="1"/>
</dbReference>
<protein>
    <submittedName>
        <fullName evidence="1">YncE family protein</fullName>
    </submittedName>
</protein>
<dbReference type="Gene3D" id="2.130.10.10">
    <property type="entry name" value="YVTN repeat-like/Quinoprotein amine dehydrogenase"/>
    <property type="match status" value="2"/>
</dbReference>
<dbReference type="EMBL" id="SIXH01000006">
    <property type="protein sequence ID" value="TBO61391.1"/>
    <property type="molecule type" value="Genomic_DNA"/>
</dbReference>
<dbReference type="RefSeq" id="WP_131121913.1">
    <property type="nucleotide sequence ID" value="NZ_SIXH01000006.1"/>
</dbReference>
<proteinExistence type="predicted"/>
<organism evidence="1 2">
    <name type="scientific">Streptomyces kasugaensis</name>
    <dbReference type="NCBI Taxonomy" id="1946"/>
    <lineage>
        <taxon>Bacteria</taxon>
        <taxon>Bacillati</taxon>
        <taxon>Actinomycetota</taxon>
        <taxon>Actinomycetes</taxon>
        <taxon>Kitasatosporales</taxon>
        <taxon>Streptomycetaceae</taxon>
        <taxon>Streptomyces</taxon>
    </lineage>
</organism>
<dbReference type="InterPro" id="IPR015943">
    <property type="entry name" value="WD40/YVTN_repeat-like_dom_sf"/>
</dbReference>
<evidence type="ECO:0000313" key="1">
    <source>
        <dbReference type="EMBL" id="TBO61391.1"/>
    </source>
</evidence>
<dbReference type="PANTHER" id="PTHR47197:SF3">
    <property type="entry name" value="DIHYDRO-HEME D1 DEHYDROGENASE"/>
    <property type="match status" value="1"/>
</dbReference>
<evidence type="ECO:0000313" key="2">
    <source>
        <dbReference type="Proteomes" id="UP000292452"/>
    </source>
</evidence>
<accession>A0A4V2JJ67</accession>
<dbReference type="AlphaFoldDB" id="A0A4V2JJ67"/>
<keyword evidence="2" id="KW-1185">Reference proteome</keyword>
<dbReference type="SUPFAM" id="SSF50974">
    <property type="entry name" value="Nitrous oxide reductase, N-terminal domain"/>
    <property type="match status" value="1"/>
</dbReference>
<gene>
    <name evidence="1" type="ORF">EYS09_01245</name>
</gene>
<comment type="caution">
    <text evidence="1">The sequence shown here is derived from an EMBL/GenBank/DDBJ whole genome shotgun (WGS) entry which is preliminary data.</text>
</comment>
<reference evidence="1 2" key="1">
    <citation type="submission" date="2019-02" db="EMBL/GenBank/DDBJ databases">
        <title>Draft Genome Sequence of Streptomyces sp. AM-2504, identified by 16S rRNA comparative analysis as a Streptomyces Kasugaensis strain.</title>
        <authorList>
            <person name="Napolioni V."/>
            <person name="Giuliodori A.M."/>
            <person name="Spurio R."/>
            <person name="Fabbretti A."/>
        </authorList>
    </citation>
    <scope>NUCLEOTIDE SEQUENCE [LARGE SCALE GENOMIC DNA]</scope>
    <source>
        <strain evidence="1 2">AM-2504</strain>
    </source>
</reference>
<dbReference type="Proteomes" id="UP000292452">
    <property type="component" value="Unassembled WGS sequence"/>
</dbReference>
<sequence>MSTSFPAGAELAVLSQSGHTLSFFDLASGRRSDIVPVLPEGHELCFDPVRRRLYASHTYRSGHFAAHDEKGHEVSVIDVDTHQVVEVIDLAPEHGPHALALDAAADLLYVSVEEGPAGPGGLVAIDLRTNEVVARYSADAPVPHWAVLAPDGTAAYTTNKSALFASRIDLTGRTPVRRIPVPGSEGLALSPTGDRLYIATPTALSPPDPTAPHAVKVIDTTTLTTLATIALPATPGPVHVTGTGKLLVGCWPLSGSRANPFAEGILSILDAETYRYLGELNVGITPINIISAAEGHLAFVSHLIAGTVTVVDLDAHTPVTTLEVDLGDPGGEFSKNTHNQGAHGLAYIPPRAGV</sequence>
<name>A0A4V2JJ67_STRKA</name>
<dbReference type="InterPro" id="IPR051200">
    <property type="entry name" value="Host-pathogen_enzymatic-act"/>
</dbReference>
<dbReference type="InterPro" id="IPR011045">
    <property type="entry name" value="N2O_reductase_N"/>
</dbReference>